<dbReference type="Proteomes" id="UP000294887">
    <property type="component" value="Unassembled WGS sequence"/>
</dbReference>
<evidence type="ECO:0000313" key="1">
    <source>
        <dbReference type="EMBL" id="TCJ83163.1"/>
    </source>
</evidence>
<dbReference type="Gene3D" id="2.10.70.10">
    <property type="entry name" value="Complement Module, domain 1"/>
    <property type="match status" value="1"/>
</dbReference>
<reference evidence="1 2" key="1">
    <citation type="submission" date="2019-03" db="EMBL/GenBank/DDBJ databases">
        <title>Genomic Encyclopedia of Type Strains, Phase IV (KMG-IV): sequencing the most valuable type-strain genomes for metagenomic binning, comparative biology and taxonomic classification.</title>
        <authorList>
            <person name="Goeker M."/>
        </authorList>
    </citation>
    <scope>NUCLEOTIDE SEQUENCE [LARGE SCALE GENOMIC DNA]</scope>
    <source>
        <strain evidence="1 2">DSM 24830</strain>
    </source>
</reference>
<dbReference type="InterPro" id="IPR019600">
    <property type="entry name" value="Hemin_uptake_protein_HemP"/>
</dbReference>
<accession>A0A4R1EQ37</accession>
<dbReference type="OrthoDB" id="5625305at2"/>
<dbReference type="RefSeq" id="WP_131907642.1">
    <property type="nucleotide sequence ID" value="NZ_BAAAFU010000007.1"/>
</dbReference>
<organism evidence="1 2">
    <name type="scientific">Cocleimonas flava</name>
    <dbReference type="NCBI Taxonomy" id="634765"/>
    <lineage>
        <taxon>Bacteria</taxon>
        <taxon>Pseudomonadati</taxon>
        <taxon>Pseudomonadota</taxon>
        <taxon>Gammaproteobacteria</taxon>
        <taxon>Thiotrichales</taxon>
        <taxon>Thiotrichaceae</taxon>
        <taxon>Cocleimonas</taxon>
    </lineage>
</organism>
<name>A0A4R1EQ37_9GAMM</name>
<dbReference type="EMBL" id="SMFQ01000005">
    <property type="protein sequence ID" value="TCJ83163.1"/>
    <property type="molecule type" value="Genomic_DNA"/>
</dbReference>
<proteinExistence type="predicted"/>
<gene>
    <name evidence="1" type="ORF">EV695_3901</name>
</gene>
<dbReference type="Pfam" id="PF10636">
    <property type="entry name" value="hemP"/>
    <property type="match status" value="1"/>
</dbReference>
<protein>
    <submittedName>
        <fullName evidence="1">Hemin uptake protein HemP</fullName>
    </submittedName>
</protein>
<comment type="caution">
    <text evidence="1">The sequence shown here is derived from an EMBL/GenBank/DDBJ whole genome shotgun (WGS) entry which is preliminary data.</text>
</comment>
<evidence type="ECO:0000313" key="2">
    <source>
        <dbReference type="Proteomes" id="UP000294887"/>
    </source>
</evidence>
<dbReference type="AlphaFoldDB" id="A0A4R1EQ37"/>
<keyword evidence="2" id="KW-1185">Reference proteome</keyword>
<sequence>MESNNKKIISNPSNTVDVSQLMNGQNKMILEHKEKPYLLSITRRGKLILTAHQPPPTHSNKDL</sequence>